<reference evidence="1 2" key="1">
    <citation type="submission" date="2010-02" db="EMBL/GenBank/DDBJ databases">
        <authorList>
            <person name="Weinstock G."/>
            <person name="Sodergren E."/>
            <person name="Clifton S."/>
            <person name="Fulton L."/>
            <person name="Fulton B."/>
            <person name="Courtney L."/>
            <person name="Fronick C."/>
            <person name="Harrison M."/>
            <person name="Strong C."/>
            <person name="Farmer C."/>
            <person name="Delahaunty K."/>
            <person name="Markovic C."/>
            <person name="Hall O."/>
            <person name="Minx P."/>
            <person name="Tomlinson C."/>
            <person name="Mitreva M."/>
            <person name="Nelson J."/>
            <person name="Hou S."/>
            <person name="Wollam A."/>
            <person name="Pepin K.H."/>
            <person name="Johnson M."/>
            <person name="Bhonagiri V."/>
            <person name="Zhang X."/>
            <person name="Suruliraj S."/>
            <person name="Warren W."/>
            <person name="Chinwalla A."/>
            <person name="Mardis E.R."/>
            <person name="Wilson R.K."/>
        </authorList>
    </citation>
    <scope>NUCLEOTIDE SEQUENCE [LARGE SCALE GENOMIC DNA]</scope>
    <source>
        <strain evidence="1 2">ATCC 29220</strain>
    </source>
</reference>
<evidence type="ECO:0000313" key="2">
    <source>
        <dbReference type="Proteomes" id="UP000003880"/>
    </source>
</evidence>
<proteinExistence type="predicted"/>
<protein>
    <submittedName>
        <fullName evidence="1">Uncharacterized protein</fullName>
    </submittedName>
</protein>
<dbReference type="Proteomes" id="UP000003880">
    <property type="component" value="Unassembled WGS sequence"/>
</dbReference>
<dbReference type="HOGENOM" id="CLU_215973_0_0_6"/>
<accession>D4BAE2</accession>
<gene>
    <name evidence="1" type="ORF">CIT292_07436</name>
</gene>
<sequence length="44" mass="5055">MNKSVLKSLFYLYNFGPIILNKDMKNHVVNYFTFGGLSARLKTA</sequence>
<comment type="caution">
    <text evidence="1">The sequence shown here is derived from an EMBL/GenBank/DDBJ whole genome shotgun (WGS) entry which is preliminary data.</text>
</comment>
<name>D4BAE2_9ENTR</name>
<organism evidence="1 2">
    <name type="scientific">Citrobacter youngae ATCC 29220</name>
    <dbReference type="NCBI Taxonomy" id="500640"/>
    <lineage>
        <taxon>Bacteria</taxon>
        <taxon>Pseudomonadati</taxon>
        <taxon>Pseudomonadota</taxon>
        <taxon>Gammaproteobacteria</taxon>
        <taxon>Enterobacterales</taxon>
        <taxon>Enterobacteriaceae</taxon>
        <taxon>Citrobacter</taxon>
        <taxon>Citrobacter freundii complex</taxon>
    </lineage>
</organism>
<evidence type="ECO:0000313" key="1">
    <source>
        <dbReference type="EMBL" id="EFE09153.1"/>
    </source>
</evidence>
<dbReference type="AlphaFoldDB" id="D4BAE2"/>
<dbReference type="EMBL" id="ABWL02000006">
    <property type="protein sequence ID" value="EFE09153.1"/>
    <property type="molecule type" value="Genomic_DNA"/>
</dbReference>